<comment type="caution">
    <text evidence="1">The sequence shown here is derived from an EMBL/GenBank/DDBJ whole genome shotgun (WGS) entry which is preliminary data.</text>
</comment>
<organism evidence="1">
    <name type="scientific">Tanacetum cinerariifolium</name>
    <name type="common">Dalmatian daisy</name>
    <name type="synonym">Chrysanthemum cinerariifolium</name>
    <dbReference type="NCBI Taxonomy" id="118510"/>
    <lineage>
        <taxon>Eukaryota</taxon>
        <taxon>Viridiplantae</taxon>
        <taxon>Streptophyta</taxon>
        <taxon>Embryophyta</taxon>
        <taxon>Tracheophyta</taxon>
        <taxon>Spermatophyta</taxon>
        <taxon>Magnoliopsida</taxon>
        <taxon>eudicotyledons</taxon>
        <taxon>Gunneridae</taxon>
        <taxon>Pentapetalae</taxon>
        <taxon>asterids</taxon>
        <taxon>campanulids</taxon>
        <taxon>Asterales</taxon>
        <taxon>Asteraceae</taxon>
        <taxon>Asteroideae</taxon>
        <taxon>Anthemideae</taxon>
        <taxon>Anthemidinae</taxon>
        <taxon>Tanacetum</taxon>
    </lineage>
</organism>
<evidence type="ECO:0000313" key="1">
    <source>
        <dbReference type="EMBL" id="GFD26079.1"/>
    </source>
</evidence>
<name>A0A699UXU1_TANCI</name>
<gene>
    <name evidence="1" type="ORF">Tci_898048</name>
</gene>
<dbReference type="AlphaFoldDB" id="A0A699UXU1"/>
<feature type="non-terminal residue" evidence="1">
    <location>
        <position position="1"/>
    </location>
</feature>
<sequence>CLKRSDVIQRALECQRVERGKRQCEERLTAPFYVLQGRDKCLVDGGLVADDIRRILQAPMGLQRRAEIDRARFARCFVADRDDDVRWAMLEGVIAFAAEPCGRNTGLLQGAQAAGQHLSLGKAPGAHGFEAGRCQVVEQCLGQDAAAAIGRAHEQNSHVKLQPP</sequence>
<proteinExistence type="predicted"/>
<dbReference type="EMBL" id="BKCJ011365637">
    <property type="protein sequence ID" value="GFD26079.1"/>
    <property type="molecule type" value="Genomic_DNA"/>
</dbReference>
<protein>
    <submittedName>
        <fullName evidence="1">Uncharacterized protein</fullName>
    </submittedName>
</protein>
<accession>A0A699UXU1</accession>
<reference evidence="1" key="1">
    <citation type="journal article" date="2019" name="Sci. Rep.">
        <title>Draft genome of Tanacetum cinerariifolium, the natural source of mosquito coil.</title>
        <authorList>
            <person name="Yamashiro T."/>
            <person name="Shiraishi A."/>
            <person name="Satake H."/>
            <person name="Nakayama K."/>
        </authorList>
    </citation>
    <scope>NUCLEOTIDE SEQUENCE</scope>
</reference>